<proteinExistence type="predicted"/>
<dbReference type="AlphaFoldDB" id="A0A3N6NZH2"/>
<dbReference type="RefSeq" id="WP_124143218.1">
    <property type="nucleotide sequence ID" value="NZ_CAWOKI010000330.1"/>
</dbReference>
<gene>
    <name evidence="1" type="ORF">D5R40_03630</name>
</gene>
<dbReference type="Proteomes" id="UP000269154">
    <property type="component" value="Unassembled WGS sequence"/>
</dbReference>
<evidence type="ECO:0000313" key="1">
    <source>
        <dbReference type="EMBL" id="RQH53581.1"/>
    </source>
</evidence>
<accession>A0A3N6NZH2</accession>
<evidence type="ECO:0000313" key="2">
    <source>
        <dbReference type="Proteomes" id="UP000269154"/>
    </source>
</evidence>
<sequence>MEGDRKTTLFINFLQEELAISAAAISVARKHSEASCGPLPMILWKFGMISLQQLQQIFDWHESYDSNTFCYDRPIS</sequence>
<comment type="caution">
    <text evidence="1">The sequence shown here is derived from an EMBL/GenBank/DDBJ whole genome shotgun (WGS) entry which is preliminary data.</text>
</comment>
<reference evidence="1 2" key="1">
    <citation type="journal article" date="2018" name="ACS Chem. Biol.">
        <title>Ketoreductase domain dysfunction expands chemodiversity: malyngamide biosynthesis in the cyanobacterium Okeania hirsuta.</title>
        <authorList>
            <person name="Moss N.A."/>
            <person name="Leao T."/>
            <person name="Rankin M."/>
            <person name="McCullough T.M."/>
            <person name="Qu P."/>
            <person name="Korobeynikov A."/>
            <person name="Smith J.L."/>
            <person name="Gerwick L."/>
            <person name="Gerwick W.H."/>
        </authorList>
    </citation>
    <scope>NUCLEOTIDE SEQUENCE [LARGE SCALE GENOMIC DNA]</scope>
    <source>
        <strain evidence="1 2">PAB10Feb10-1</strain>
    </source>
</reference>
<dbReference type="OrthoDB" id="433602at2"/>
<organism evidence="1 2">
    <name type="scientific">Okeania hirsuta</name>
    <dbReference type="NCBI Taxonomy" id="1458930"/>
    <lineage>
        <taxon>Bacteria</taxon>
        <taxon>Bacillati</taxon>
        <taxon>Cyanobacteriota</taxon>
        <taxon>Cyanophyceae</taxon>
        <taxon>Oscillatoriophycideae</taxon>
        <taxon>Oscillatoriales</taxon>
        <taxon>Microcoleaceae</taxon>
        <taxon>Okeania</taxon>
    </lineage>
</organism>
<protein>
    <submittedName>
        <fullName evidence="1">DUF2949 domain-containing protein</fullName>
    </submittedName>
</protein>
<keyword evidence="2" id="KW-1185">Reference proteome</keyword>
<dbReference type="EMBL" id="RCBY01000011">
    <property type="protein sequence ID" value="RQH53581.1"/>
    <property type="molecule type" value="Genomic_DNA"/>
</dbReference>
<dbReference type="InterPro" id="IPR021336">
    <property type="entry name" value="DUF2949"/>
</dbReference>
<name>A0A3N6NZH2_9CYAN</name>
<dbReference type="Pfam" id="PF11165">
    <property type="entry name" value="DUF2949"/>
    <property type="match status" value="1"/>
</dbReference>